<organism evidence="4 5">
    <name type="scientific">Corchorus capsularis</name>
    <name type="common">Jute</name>
    <dbReference type="NCBI Taxonomy" id="210143"/>
    <lineage>
        <taxon>Eukaryota</taxon>
        <taxon>Viridiplantae</taxon>
        <taxon>Streptophyta</taxon>
        <taxon>Embryophyta</taxon>
        <taxon>Tracheophyta</taxon>
        <taxon>Spermatophyta</taxon>
        <taxon>Magnoliopsida</taxon>
        <taxon>eudicotyledons</taxon>
        <taxon>Gunneridae</taxon>
        <taxon>Pentapetalae</taxon>
        <taxon>rosids</taxon>
        <taxon>malvids</taxon>
        <taxon>Malvales</taxon>
        <taxon>Malvaceae</taxon>
        <taxon>Grewioideae</taxon>
        <taxon>Apeibeae</taxon>
        <taxon>Corchorus</taxon>
    </lineage>
</organism>
<evidence type="ECO:0000259" key="3">
    <source>
        <dbReference type="Pfam" id="PF01073"/>
    </source>
</evidence>
<keyword evidence="4" id="KW-0413">Isomerase</keyword>
<evidence type="ECO:0000313" key="4">
    <source>
        <dbReference type="EMBL" id="OMO69971.1"/>
    </source>
</evidence>
<name>A0A1R3HI16_COCAP</name>
<dbReference type="SUPFAM" id="SSF51735">
    <property type="entry name" value="NAD(P)-binding Rossmann-fold domains"/>
    <property type="match status" value="1"/>
</dbReference>
<accession>A0A1R3HI16</accession>
<dbReference type="GO" id="GO:0006694">
    <property type="term" value="P:steroid biosynthetic process"/>
    <property type="evidence" value="ECO:0007669"/>
    <property type="project" value="InterPro"/>
</dbReference>
<dbReference type="Proteomes" id="UP000188268">
    <property type="component" value="Unassembled WGS sequence"/>
</dbReference>
<dbReference type="Gramene" id="OMO69971">
    <property type="protein sequence ID" value="OMO69971"/>
    <property type="gene ID" value="CCACVL1_19171"/>
</dbReference>
<dbReference type="PANTHER" id="PTHR10366:SF696">
    <property type="entry name" value="OS07G0601900 PROTEIN"/>
    <property type="match status" value="1"/>
</dbReference>
<dbReference type="PANTHER" id="PTHR10366">
    <property type="entry name" value="NAD DEPENDENT EPIMERASE/DEHYDRATASE"/>
    <property type="match status" value="1"/>
</dbReference>
<dbReference type="InterPro" id="IPR050425">
    <property type="entry name" value="NAD(P)_dehydrat-like"/>
</dbReference>
<dbReference type="Pfam" id="PF01073">
    <property type="entry name" value="3Beta_HSD"/>
    <property type="match status" value="1"/>
</dbReference>
<keyword evidence="2" id="KW-0560">Oxidoreductase</keyword>
<dbReference type="AlphaFoldDB" id="A0A1R3HI16"/>
<sequence>MEKANCKVCVTGGAGFVGSSLVKKLLEKGYTVHATLTDVGDLSKAELLKSLPGADTRLVLFQANMYQPEEFEQAIQGCTCVFHVANPLYHIGGTSQTIIEVSVSAMKSIVMSCLKSGSVRRLIYTATVSAASPLKEDGSGFKDLMDETCWTSLNLKYPYFHEDYVESKTITEKEFLRYCSDAKTSGKLEMVSLASGVIAGDTILPYAPATVGVNFVAENLGYGELASPPIQQNKLLTCGESFQSYGEVVSAHYGTSNGIFQTLITMEPEEKE</sequence>
<evidence type="ECO:0000256" key="1">
    <source>
        <dbReference type="ARBA" id="ARBA00022857"/>
    </source>
</evidence>
<dbReference type="STRING" id="210143.A0A1R3HI16"/>
<dbReference type="OMA" id="FHEDYVE"/>
<dbReference type="InterPro" id="IPR002225">
    <property type="entry name" value="3Beta_OHSteriod_DH/Estase"/>
</dbReference>
<dbReference type="Gene3D" id="3.40.50.720">
    <property type="entry name" value="NAD(P)-binding Rossmann-like Domain"/>
    <property type="match status" value="1"/>
</dbReference>
<dbReference type="GO" id="GO:0016853">
    <property type="term" value="F:isomerase activity"/>
    <property type="evidence" value="ECO:0007669"/>
    <property type="project" value="UniProtKB-KW"/>
</dbReference>
<reference evidence="4 5" key="1">
    <citation type="submission" date="2013-09" db="EMBL/GenBank/DDBJ databases">
        <title>Corchorus capsularis genome sequencing.</title>
        <authorList>
            <person name="Alam M."/>
            <person name="Haque M.S."/>
            <person name="Islam M.S."/>
            <person name="Emdad E.M."/>
            <person name="Islam M.M."/>
            <person name="Ahmed B."/>
            <person name="Halim A."/>
            <person name="Hossen Q.M.M."/>
            <person name="Hossain M.Z."/>
            <person name="Ahmed R."/>
            <person name="Khan M.M."/>
            <person name="Islam R."/>
            <person name="Rashid M.M."/>
            <person name="Khan S.A."/>
            <person name="Rahman M.S."/>
            <person name="Alam M."/>
        </authorList>
    </citation>
    <scope>NUCLEOTIDE SEQUENCE [LARGE SCALE GENOMIC DNA]</scope>
    <source>
        <strain evidence="5">cv. CVL-1</strain>
        <tissue evidence="4">Whole seedling</tissue>
    </source>
</reference>
<dbReference type="GO" id="GO:0016616">
    <property type="term" value="F:oxidoreductase activity, acting on the CH-OH group of donors, NAD or NADP as acceptor"/>
    <property type="evidence" value="ECO:0007669"/>
    <property type="project" value="InterPro"/>
</dbReference>
<evidence type="ECO:0000256" key="2">
    <source>
        <dbReference type="ARBA" id="ARBA00023002"/>
    </source>
</evidence>
<dbReference type="EMBL" id="AWWV01011893">
    <property type="protein sequence ID" value="OMO69971.1"/>
    <property type="molecule type" value="Genomic_DNA"/>
</dbReference>
<dbReference type="InterPro" id="IPR036291">
    <property type="entry name" value="NAD(P)-bd_dom_sf"/>
</dbReference>
<evidence type="ECO:0000313" key="5">
    <source>
        <dbReference type="Proteomes" id="UP000188268"/>
    </source>
</evidence>
<protein>
    <submittedName>
        <fullName evidence="4">3-beta hydroxysteroid dehydrogenase/isomerase</fullName>
    </submittedName>
</protein>
<keyword evidence="5" id="KW-1185">Reference proteome</keyword>
<proteinExistence type="predicted"/>
<keyword evidence="1" id="KW-0521">NADP</keyword>
<comment type="caution">
    <text evidence="4">The sequence shown here is derived from an EMBL/GenBank/DDBJ whole genome shotgun (WGS) entry which is preliminary data.</text>
</comment>
<feature type="domain" description="3-beta hydroxysteroid dehydrogenase/isomerase" evidence="3">
    <location>
        <begin position="10"/>
        <end position="197"/>
    </location>
</feature>
<dbReference type="OrthoDB" id="2735536at2759"/>
<gene>
    <name evidence="4" type="ORF">CCACVL1_19171</name>
</gene>